<keyword evidence="2" id="KW-1185">Reference proteome</keyword>
<comment type="caution">
    <text evidence="1">The sequence shown here is derived from an EMBL/GenBank/DDBJ whole genome shotgun (WGS) entry which is preliminary data.</text>
</comment>
<dbReference type="Proteomes" id="UP000076268">
    <property type="component" value="Unassembled WGS sequence"/>
</dbReference>
<dbReference type="AlphaFoldDB" id="A0A154BSP0"/>
<dbReference type="RefSeq" id="WP_066238485.1">
    <property type="nucleotide sequence ID" value="NZ_LSGP01000013.1"/>
</dbReference>
<proteinExistence type="predicted"/>
<reference evidence="1 2" key="1">
    <citation type="submission" date="2016-02" db="EMBL/GenBank/DDBJ databases">
        <title>Anaerosporomusa subterraneum gen. nov., sp. nov., a spore-forming obligate anaerobe isolated from saprolite.</title>
        <authorList>
            <person name="Choi J.K."/>
            <person name="Shah M."/>
            <person name="Yee N."/>
        </authorList>
    </citation>
    <scope>NUCLEOTIDE SEQUENCE [LARGE SCALE GENOMIC DNA]</scope>
    <source>
        <strain evidence="1 2">RU4</strain>
    </source>
</reference>
<organism evidence="1 2">
    <name type="scientific">Anaerosporomusa subterranea</name>
    <dbReference type="NCBI Taxonomy" id="1794912"/>
    <lineage>
        <taxon>Bacteria</taxon>
        <taxon>Bacillati</taxon>
        <taxon>Bacillota</taxon>
        <taxon>Negativicutes</taxon>
        <taxon>Acetonemataceae</taxon>
        <taxon>Anaerosporomusa</taxon>
    </lineage>
</organism>
<dbReference type="STRING" id="1794912.AXX12_02255"/>
<dbReference type="OrthoDB" id="1684531at2"/>
<evidence type="ECO:0000313" key="2">
    <source>
        <dbReference type="Proteomes" id="UP000076268"/>
    </source>
</evidence>
<gene>
    <name evidence="1" type="ORF">AXX12_02255</name>
</gene>
<evidence type="ECO:0000313" key="1">
    <source>
        <dbReference type="EMBL" id="KYZ76986.1"/>
    </source>
</evidence>
<sequence>MSNESKRGYTHIQALEKEILEMIASGKTQREVFDYFGFKNKYVIKRFVSRYRRRQFAEEDCFGLWPLNNIWGRISIPPMSSRGTQ</sequence>
<protein>
    <submittedName>
        <fullName evidence="1">Uncharacterized protein</fullName>
    </submittedName>
</protein>
<accession>A0A154BSP0</accession>
<dbReference type="EMBL" id="LSGP01000013">
    <property type="protein sequence ID" value="KYZ76986.1"/>
    <property type="molecule type" value="Genomic_DNA"/>
</dbReference>
<name>A0A154BSP0_ANASB</name>